<organism evidence="1 2">
    <name type="scientific">Mycoplasmopsis californica</name>
    <dbReference type="NCBI Taxonomy" id="2113"/>
    <lineage>
        <taxon>Bacteria</taxon>
        <taxon>Bacillati</taxon>
        <taxon>Mycoplasmatota</taxon>
        <taxon>Mycoplasmoidales</taxon>
        <taxon>Metamycoplasmataceae</taxon>
        <taxon>Mycoplasmopsis</taxon>
    </lineage>
</organism>
<dbReference type="eggNOG" id="ENOG5030MTI">
    <property type="taxonomic scope" value="Bacteria"/>
</dbReference>
<proteinExistence type="predicted"/>
<dbReference type="KEGG" id="mcr:MCFN_00485"/>
<dbReference type="AlphaFoldDB" id="A0A059XQJ1"/>
<evidence type="ECO:0008006" key="3">
    <source>
        <dbReference type="Google" id="ProtNLM"/>
    </source>
</evidence>
<protein>
    <recommendedName>
        <fullName evidence="3">Trigger factor</fullName>
    </recommendedName>
</protein>
<gene>
    <name evidence="1" type="ORF">MCFN_00485</name>
</gene>
<sequence length="413" mass="48033">MIEYTKKSQKFILSKSDITKEKNKVLMQALAENIKVSPKEIKDYAKHNLINARSQQFQKDVLENAGDILPFGPVNIEYLNDDDNCEVQISVEYYEKDQIYKLDVEKVATETNFEFKLPTREDLDHIFNSFIGNYTYKKEIANREVQEGDIVQVNIQSTKDKEVVQNLKSVILQAQKHNTFSINAELIGKNINQKFSVNDPDNTLWTIEIEKIMQEIQVNLASSNDQKEIEMLKELNEQKSDLEANYLKEFSSGLLKKYLMNLVLAVDKLNIIDFSETFLKSELVRSINNQIGPIHLIHGVSTSENLDEDNPQHEEYIQQIALNTRLTLIHEFIYYILWRKYPVEITQELFDNEYRFANDIIPLINPNFKKPTNEEINNVLYKQLLILQLIKIHHPQAFAPLCTSLGFSSIIHS</sequence>
<reference evidence="1 2" key="1">
    <citation type="journal article" date="2014" name="Genome Announc.">
        <title>Complete Genome Sequence of the Bovine Mastitis Pathogen Mycoplasma californicum Strain ST-6T (ATCC 33461T).</title>
        <authorList>
            <person name="Calcutt M.J."/>
            <person name="Foecking M.F."/>
            <person name="Fox L.K."/>
        </authorList>
    </citation>
    <scope>NUCLEOTIDE SEQUENCE [LARGE SCALE GENOMIC DNA]</scope>
    <source>
        <strain evidence="1 2">ST-6</strain>
    </source>
</reference>
<evidence type="ECO:0000313" key="1">
    <source>
        <dbReference type="EMBL" id="AIA29270.1"/>
    </source>
</evidence>
<accession>A0A059XQJ1</accession>
<name>A0A059XQJ1_9BACT</name>
<dbReference type="Proteomes" id="UP000027088">
    <property type="component" value="Chromosome"/>
</dbReference>
<dbReference type="EMBL" id="CP007521">
    <property type="protein sequence ID" value="AIA29270.1"/>
    <property type="molecule type" value="Genomic_DNA"/>
</dbReference>
<keyword evidence="2" id="KW-1185">Reference proteome</keyword>
<evidence type="ECO:0000313" key="2">
    <source>
        <dbReference type="Proteomes" id="UP000027088"/>
    </source>
</evidence>
<dbReference type="NCBIfam" id="NF045969">
    <property type="entry name" value="trig_like_plasma"/>
    <property type="match status" value="1"/>
</dbReference>
<dbReference type="RefSeq" id="WP_038561090.1">
    <property type="nucleotide sequence ID" value="NZ_CP007521.1"/>
</dbReference>